<reference evidence="7 8" key="1">
    <citation type="submission" date="2024-01" db="EMBL/GenBank/DDBJ databases">
        <authorList>
            <person name="Kunselman E."/>
        </authorList>
    </citation>
    <scope>NUCLEOTIDE SEQUENCE [LARGE SCALE GENOMIC DNA]</scope>
    <source>
        <strain evidence="7">2 abalone samples</strain>
    </source>
</reference>
<dbReference type="PROSITE" id="PS51608">
    <property type="entry name" value="SAM_MT_UBIE"/>
    <property type="match status" value="1"/>
</dbReference>
<comment type="catalytic activity">
    <reaction evidence="6">
        <text>a 2-methoxy-6-(all-trans-polyprenyl)benzene-1,4-diol + S-adenosyl-L-methionine = a 5-methoxy-2-methyl-3-(all-trans-polyprenyl)benzene-1,4-diol + S-adenosyl-L-homocysteine + H(+)</text>
        <dbReference type="Rhea" id="RHEA:28286"/>
        <dbReference type="Rhea" id="RHEA-COMP:10858"/>
        <dbReference type="Rhea" id="RHEA-COMP:10859"/>
        <dbReference type="ChEBI" id="CHEBI:15378"/>
        <dbReference type="ChEBI" id="CHEBI:57856"/>
        <dbReference type="ChEBI" id="CHEBI:59789"/>
        <dbReference type="ChEBI" id="CHEBI:84166"/>
        <dbReference type="ChEBI" id="CHEBI:84167"/>
        <dbReference type="EC" id="2.1.1.201"/>
    </reaction>
</comment>
<dbReference type="Proteomes" id="UP001314181">
    <property type="component" value="Unassembled WGS sequence"/>
</dbReference>
<dbReference type="InterPro" id="IPR029063">
    <property type="entry name" value="SAM-dependent_MTases_sf"/>
</dbReference>
<evidence type="ECO:0000256" key="3">
    <source>
        <dbReference type="ARBA" id="ARBA00022679"/>
    </source>
</evidence>
<dbReference type="Gene3D" id="3.40.50.150">
    <property type="entry name" value="Vaccinia Virus protein VP39"/>
    <property type="match status" value="1"/>
</dbReference>
<dbReference type="NCBIfam" id="NF001244">
    <property type="entry name" value="PRK00216.1-5"/>
    <property type="match status" value="1"/>
</dbReference>
<feature type="binding site" evidence="6">
    <location>
        <position position="135"/>
    </location>
    <ligand>
        <name>S-adenosyl-L-methionine</name>
        <dbReference type="ChEBI" id="CHEBI:59789"/>
    </ligand>
</feature>
<dbReference type="GO" id="GO:0032259">
    <property type="term" value="P:methylation"/>
    <property type="evidence" value="ECO:0007669"/>
    <property type="project" value="UniProtKB-KW"/>
</dbReference>
<dbReference type="CDD" id="cd02440">
    <property type="entry name" value="AdoMet_MTases"/>
    <property type="match status" value="1"/>
</dbReference>
<dbReference type="SUPFAM" id="SSF53335">
    <property type="entry name" value="S-adenosyl-L-methionine-dependent methyltransferases"/>
    <property type="match status" value="1"/>
</dbReference>
<dbReference type="NCBIfam" id="TIGR01934">
    <property type="entry name" value="MenG_MenH_UbiE"/>
    <property type="match status" value="1"/>
</dbReference>
<accession>A0ABP0EW73</accession>
<comment type="catalytic activity">
    <reaction evidence="6">
        <text>a 2-demethylmenaquinol + S-adenosyl-L-methionine = a menaquinol + S-adenosyl-L-homocysteine + H(+)</text>
        <dbReference type="Rhea" id="RHEA:42640"/>
        <dbReference type="Rhea" id="RHEA-COMP:9539"/>
        <dbReference type="Rhea" id="RHEA-COMP:9563"/>
        <dbReference type="ChEBI" id="CHEBI:15378"/>
        <dbReference type="ChEBI" id="CHEBI:18151"/>
        <dbReference type="ChEBI" id="CHEBI:55437"/>
        <dbReference type="ChEBI" id="CHEBI:57856"/>
        <dbReference type="ChEBI" id="CHEBI:59789"/>
        <dbReference type="EC" id="2.1.1.163"/>
    </reaction>
</comment>
<keyword evidence="5 6" id="KW-0949">S-adenosyl-L-methionine</keyword>
<proteinExistence type="inferred from homology"/>
<feature type="binding site" evidence="6">
    <location>
        <position position="88"/>
    </location>
    <ligand>
        <name>S-adenosyl-L-methionine</name>
        <dbReference type="ChEBI" id="CHEBI:59789"/>
    </ligand>
</feature>
<comment type="caution">
    <text evidence="7">The sequence shown here is derived from an EMBL/GenBank/DDBJ whole genome shotgun (WGS) entry which is preliminary data.</text>
</comment>
<keyword evidence="4 6" id="KW-0831">Ubiquinone biosynthesis</keyword>
<keyword evidence="3 6" id="KW-0808">Transferase</keyword>
<dbReference type="PANTHER" id="PTHR43591:SF24">
    <property type="entry name" value="2-METHOXY-6-POLYPRENYL-1,4-BENZOQUINOL METHYLASE, MITOCHONDRIAL"/>
    <property type="match status" value="1"/>
</dbReference>
<organism evidence="7 8">
    <name type="scientific">Candidatus Xenohaliotis californiensis</name>
    <dbReference type="NCBI Taxonomy" id="84677"/>
    <lineage>
        <taxon>Bacteria</taxon>
        <taxon>Pseudomonadati</taxon>
        <taxon>Pseudomonadota</taxon>
        <taxon>Alphaproteobacteria</taxon>
        <taxon>Rickettsiales</taxon>
        <taxon>Anaplasmataceae</taxon>
        <taxon>Candidatus Xenohaliotis</taxon>
    </lineage>
</organism>
<dbReference type="PANTHER" id="PTHR43591">
    <property type="entry name" value="METHYLTRANSFERASE"/>
    <property type="match status" value="1"/>
</dbReference>
<comment type="pathway">
    <text evidence="6">Cofactor biosynthesis; ubiquinone biosynthesis.</text>
</comment>
<comment type="similarity">
    <text evidence="6">Belongs to the class I-like SAM-binding methyltransferase superfamily. MenG/UbiE family.</text>
</comment>
<dbReference type="PROSITE" id="PS01184">
    <property type="entry name" value="UBIE_2"/>
    <property type="match status" value="1"/>
</dbReference>
<dbReference type="Pfam" id="PF01209">
    <property type="entry name" value="Ubie_methyltran"/>
    <property type="match status" value="1"/>
</dbReference>
<protein>
    <recommendedName>
        <fullName evidence="6">Ubiquinone/menaquinone biosynthesis C-methyltransferase UbiE</fullName>
        <ecNumber evidence="6">2.1.1.163</ecNumber>
        <ecNumber evidence="6">2.1.1.201</ecNumber>
    </recommendedName>
    <alternativeName>
        <fullName evidence="6">2-methoxy-6-polyprenyl-1,4-benzoquinol methylase</fullName>
    </alternativeName>
    <alternativeName>
        <fullName evidence="6">Demethylmenaquinone methyltransferase</fullName>
    </alternativeName>
</protein>
<dbReference type="EMBL" id="CAWVOK010000032">
    <property type="protein sequence ID" value="CAK8163469.1"/>
    <property type="molecule type" value="Genomic_DNA"/>
</dbReference>
<gene>
    <name evidence="6 7" type="primary">ubiE</name>
    <name evidence="7" type="ORF">CAXC1_60007</name>
</gene>
<dbReference type="GO" id="GO:0043770">
    <property type="term" value="F:demethylmenaquinone methyltransferase activity"/>
    <property type="evidence" value="ECO:0007669"/>
    <property type="project" value="UniProtKB-EC"/>
</dbReference>
<keyword evidence="8" id="KW-1185">Reference proteome</keyword>
<dbReference type="HAMAP" id="MF_01813">
    <property type="entry name" value="MenG_UbiE_methyltr"/>
    <property type="match status" value="1"/>
</dbReference>
<dbReference type="GO" id="GO:0008425">
    <property type="term" value="F:2-methoxy-6-polyprenyl-1,4-benzoquinol methyltransferase activity"/>
    <property type="evidence" value="ECO:0007669"/>
    <property type="project" value="UniProtKB-EC"/>
</dbReference>
<evidence type="ECO:0000256" key="2">
    <source>
        <dbReference type="ARBA" id="ARBA00022603"/>
    </source>
</evidence>
<sequence>MYSVFGFQRIKNSLKRKLVDDIFCSVSKKYDLMNDLMSFGIHRVWKKQMIEEIYPLDNKIILDVAGGTGDIAALLKNIGNNNMIIVCDINAKMMQVGRKKFESDDFIEINDIVWINGDAETLPIKSNAIDFYLISFGIRNFNNINAALLDAYRVIQPGGKFVCLEFSDVANPLFDFMYKKYLDKIIPFIGSIVAKDKDAYQYLADSIQTFPSQDQFASMIEDVGFIDVDFKSLSLGIAAIHTAFKPV</sequence>
<dbReference type="InterPro" id="IPR023576">
    <property type="entry name" value="UbiE/COQ5_MeTrFase_CS"/>
</dbReference>
<name>A0ABP0EW73_9RICK</name>
<evidence type="ECO:0000313" key="7">
    <source>
        <dbReference type="EMBL" id="CAK8163469.1"/>
    </source>
</evidence>
<dbReference type="EC" id="2.1.1.201" evidence="6"/>
<dbReference type="EC" id="2.1.1.163" evidence="6"/>
<dbReference type="PROSITE" id="PS01183">
    <property type="entry name" value="UBIE_1"/>
    <property type="match status" value="1"/>
</dbReference>
<evidence type="ECO:0000256" key="6">
    <source>
        <dbReference type="HAMAP-Rule" id="MF_01813"/>
    </source>
</evidence>
<dbReference type="InterPro" id="IPR004033">
    <property type="entry name" value="UbiE/COQ5_MeTrFase"/>
</dbReference>
<evidence type="ECO:0000313" key="8">
    <source>
        <dbReference type="Proteomes" id="UP001314181"/>
    </source>
</evidence>
<dbReference type="RefSeq" id="WP_410520607.1">
    <property type="nucleotide sequence ID" value="NZ_CAWVOK010000032.1"/>
</dbReference>
<comment type="pathway">
    <text evidence="6">Quinol/quinone metabolism; menaquinone biosynthesis; menaquinol from 1,4-dihydroxy-2-naphthoate: step 2/2.</text>
</comment>
<evidence type="ECO:0000256" key="4">
    <source>
        <dbReference type="ARBA" id="ARBA00022688"/>
    </source>
</evidence>
<keyword evidence="1 6" id="KW-0474">Menaquinone biosynthesis</keyword>
<feature type="binding site" evidence="6">
    <location>
        <position position="68"/>
    </location>
    <ligand>
        <name>S-adenosyl-L-methionine</name>
        <dbReference type="ChEBI" id="CHEBI:59789"/>
    </ligand>
</feature>
<evidence type="ECO:0000256" key="5">
    <source>
        <dbReference type="ARBA" id="ARBA00022691"/>
    </source>
</evidence>
<feature type="binding site" evidence="6">
    <location>
        <begin position="118"/>
        <end position="119"/>
    </location>
    <ligand>
        <name>S-adenosyl-L-methionine</name>
        <dbReference type="ChEBI" id="CHEBI:59789"/>
    </ligand>
</feature>
<keyword evidence="2 6" id="KW-0489">Methyltransferase</keyword>
<keyword evidence="7" id="KW-0830">Ubiquinone</keyword>
<comment type="function">
    <text evidence="6">Methyltransferase required for the conversion of demethylmenaquinol (DMKH2) to menaquinol (MKH2) and the conversion of 2-polyprenyl-6-methoxy-1,4-benzoquinol (DDMQH2) to 2-polyprenyl-3-methyl-6-methoxy-1,4-benzoquinol (DMQH2).</text>
</comment>
<evidence type="ECO:0000256" key="1">
    <source>
        <dbReference type="ARBA" id="ARBA00022428"/>
    </source>
</evidence>